<dbReference type="SUPFAM" id="SSF51735">
    <property type="entry name" value="NAD(P)-binding Rossmann-fold domains"/>
    <property type="match status" value="6"/>
</dbReference>
<feature type="compositionally biased region" description="Gly residues" evidence="17">
    <location>
        <begin position="3568"/>
        <end position="3583"/>
    </location>
</feature>
<keyword evidence="13" id="KW-0511">Multifunctional enzyme</keyword>
<dbReference type="InterPro" id="IPR015424">
    <property type="entry name" value="PyrdxlP-dep_Trfase"/>
</dbReference>
<dbReference type="InterPro" id="IPR029063">
    <property type="entry name" value="SAM-dependent_MTases_sf"/>
</dbReference>
<dbReference type="PROSITE" id="PS52019">
    <property type="entry name" value="PKS_MFAS_DH"/>
    <property type="match status" value="2"/>
</dbReference>
<dbReference type="Gene3D" id="3.40.47.10">
    <property type="match status" value="4"/>
</dbReference>
<dbReference type="Pfam" id="PF00109">
    <property type="entry name" value="ketoacyl-synt"/>
    <property type="match status" value="4"/>
</dbReference>
<dbReference type="InterPro" id="IPR042104">
    <property type="entry name" value="PKS_dehydratase_sf"/>
</dbReference>
<feature type="domain" description="Carrier" evidence="18">
    <location>
        <begin position="297"/>
        <end position="374"/>
    </location>
</feature>
<comment type="similarity">
    <text evidence="16">Belongs to the enoyl-CoA hydratase/isomerase family.</text>
</comment>
<keyword evidence="5" id="KW-0596">Phosphopantetheine</keyword>
<feature type="compositionally biased region" description="Low complexity" evidence="17">
    <location>
        <begin position="3055"/>
        <end position="3075"/>
    </location>
</feature>
<feature type="compositionally biased region" description="Low complexity" evidence="17">
    <location>
        <begin position="1979"/>
        <end position="2027"/>
    </location>
</feature>
<comment type="subcellular location">
    <subcellularLocation>
        <location evidence="3">Cytoplasm</location>
    </subcellularLocation>
    <subcellularLocation>
        <location evidence="2">Membrane</location>
        <topology evidence="2">Multi-pass membrane protein</topology>
    </subcellularLocation>
</comment>
<dbReference type="Pfam" id="PF00378">
    <property type="entry name" value="ECH_1"/>
    <property type="match status" value="1"/>
</dbReference>
<dbReference type="PROSITE" id="PS00166">
    <property type="entry name" value="ENOYL_COA_HYDRATASE"/>
    <property type="match status" value="1"/>
</dbReference>
<comment type="caution">
    <text evidence="21">The sequence shown here is derived from an EMBL/GenBank/DDBJ whole genome shotgun (WGS) entry which is preliminary data.</text>
</comment>
<dbReference type="Gene3D" id="3.90.226.10">
    <property type="entry name" value="2-enoyl-CoA Hydratase, Chain A, domain 1"/>
    <property type="match status" value="1"/>
</dbReference>
<feature type="region of interest" description="Disordered" evidence="17">
    <location>
        <begin position="5045"/>
        <end position="5065"/>
    </location>
</feature>
<feature type="active site" description="Proton donor; for dehydratase activity" evidence="15">
    <location>
        <position position="191"/>
    </location>
</feature>
<evidence type="ECO:0000256" key="10">
    <source>
        <dbReference type="ARBA" id="ARBA00022737"/>
    </source>
</evidence>
<feature type="region of interest" description="Disordered" evidence="17">
    <location>
        <begin position="1658"/>
        <end position="1699"/>
    </location>
</feature>
<keyword evidence="9" id="KW-0812">Transmembrane</keyword>
<dbReference type="InterPro" id="IPR014030">
    <property type="entry name" value="Ketoacyl_synth_N"/>
</dbReference>
<dbReference type="InterPro" id="IPR009081">
    <property type="entry name" value="PP-bd_ACP"/>
</dbReference>
<feature type="compositionally biased region" description="Low complexity" evidence="17">
    <location>
        <begin position="2254"/>
        <end position="2280"/>
    </location>
</feature>
<feature type="compositionally biased region" description="Low complexity" evidence="17">
    <location>
        <begin position="7158"/>
        <end position="7171"/>
    </location>
</feature>
<dbReference type="Pfam" id="PF21394">
    <property type="entry name" value="Beta-ketacyl_N"/>
    <property type="match status" value="1"/>
</dbReference>
<evidence type="ECO:0000256" key="3">
    <source>
        <dbReference type="ARBA" id="ARBA00004496"/>
    </source>
</evidence>
<keyword evidence="12" id="KW-1133">Transmembrane helix</keyword>
<feature type="domain" description="Carrier" evidence="18">
    <location>
        <begin position="5592"/>
        <end position="5666"/>
    </location>
</feature>
<dbReference type="SMART" id="SM00825">
    <property type="entry name" value="PKS_KS"/>
    <property type="match status" value="4"/>
</dbReference>
<dbReference type="SMART" id="SM00823">
    <property type="entry name" value="PKS_PP"/>
    <property type="match status" value="6"/>
</dbReference>
<feature type="domain" description="Ketosynthase family 3 (KS3)" evidence="19">
    <location>
        <begin position="5765"/>
        <end position="6193"/>
    </location>
</feature>
<dbReference type="InterPro" id="IPR057326">
    <property type="entry name" value="KR_dom"/>
</dbReference>
<dbReference type="Pfam" id="PF09924">
    <property type="entry name" value="LPG_synthase_C"/>
    <property type="match status" value="1"/>
</dbReference>
<feature type="region of interest" description="Disordered" evidence="17">
    <location>
        <begin position="6582"/>
        <end position="6635"/>
    </location>
</feature>
<evidence type="ECO:0000256" key="17">
    <source>
        <dbReference type="SAM" id="MobiDB-lite"/>
    </source>
</evidence>
<dbReference type="InterPro" id="IPR020807">
    <property type="entry name" value="PKS_DH"/>
</dbReference>
<feature type="region of interest" description="Disordered" evidence="17">
    <location>
        <begin position="6347"/>
        <end position="6482"/>
    </location>
</feature>
<feature type="domain" description="Ketosynthase family 3 (KS3)" evidence="19">
    <location>
        <begin position="2354"/>
        <end position="2791"/>
    </location>
</feature>
<feature type="domain" description="Carrier" evidence="18">
    <location>
        <begin position="2055"/>
        <end position="2129"/>
    </location>
</feature>
<feature type="region of interest" description="Disordered" evidence="17">
    <location>
        <begin position="2226"/>
        <end position="2327"/>
    </location>
</feature>
<feature type="compositionally biased region" description="Polar residues" evidence="17">
    <location>
        <begin position="393"/>
        <end position="414"/>
    </location>
</feature>
<dbReference type="Gene3D" id="1.10.1200.10">
    <property type="entry name" value="ACP-like"/>
    <property type="match status" value="6"/>
</dbReference>
<dbReference type="Pfam" id="PF01212">
    <property type="entry name" value="Beta_elim_lyase"/>
    <property type="match status" value="1"/>
</dbReference>
<evidence type="ECO:0000256" key="2">
    <source>
        <dbReference type="ARBA" id="ARBA00004141"/>
    </source>
</evidence>
<feature type="region of interest" description="C-terminal hotdog fold" evidence="15">
    <location>
        <begin position="131"/>
        <end position="275"/>
    </location>
</feature>
<dbReference type="InterPro" id="IPR029045">
    <property type="entry name" value="ClpP/crotonase-like_dom_sf"/>
</dbReference>
<evidence type="ECO:0000256" key="6">
    <source>
        <dbReference type="ARBA" id="ARBA00022490"/>
    </source>
</evidence>
<comment type="catalytic activity">
    <reaction evidence="14">
        <text>a (3S)-3-hydroxyacyl-CoA + NAD(+) = a 3-oxoacyl-CoA + NADH + H(+)</text>
        <dbReference type="Rhea" id="RHEA:22432"/>
        <dbReference type="ChEBI" id="CHEBI:15378"/>
        <dbReference type="ChEBI" id="CHEBI:57318"/>
        <dbReference type="ChEBI" id="CHEBI:57540"/>
        <dbReference type="ChEBI" id="CHEBI:57945"/>
        <dbReference type="ChEBI" id="CHEBI:90726"/>
        <dbReference type="EC" id="1.1.1.35"/>
    </reaction>
</comment>
<sequence length="7899" mass="830507">MAAIESQTLLTHSDFIMRNHRVHGVSVLPGVVFFDVVYRTLVAAGWDHRRAVLREVLFTEAVATKEDADRELRVTISEPRGGEHEFQAESRWVKDGTPLSPWRRNLVGTLVLTDEEPPGPIDLRALKAAAERVGDMEDLYARARAEDIRHGDAMKCSGPLHLGPGHLLAELRLAAPEPGHERFHLHPAALDASTIAGLGQTRASGEEPFIPVYVREFRAPERLGDAFYVYAPRPETLAPSGDVISNDYGLYDVEGRFVAGFTGLSCKRIRFPGLMEKLLEVETPQPAATVHADGDRTASKGLVTRLRAMVAARLGRQPGEVPTDVGFYDLGLDSVTLVRLGEELEQLVGQGLYPTLLFEYSDIDSLAAHLAATYEGIAEETDAPASATDASATRTNGSARATDGSATWTNGSANRTDEAASVTDGSASARPADPGVARPAQAGGRDRTSCYREVWVPQEPGAGAEEDLGSLVVIAPGGAGGGALEDALRAGLGSEAETALGSGAGSGLGSGAGGPGGTFVRVHHGPEFEKTGERAYRLDARSRRQTGLLLADLAGAGRPPRHFVLLGTPGDDGTDTCLKVWSLACAIIGEKPQQPVTLTFLHGGGDESAPAADAVGALARTISTETPVVRCRAVSLDAVGAEGLIEALRDSSGEHAEHEIRYRRGARTVRRWVARELREPRELAELDQGAVPFKKDGVYVVAGGAGGIGRLVAEHLENEHHARPVVISRTAGERADLARRDDVERAVAAVRDRYGRIDGVIHCAGVQRDGLYFRQEAADIEAVLAPKTRGVANLDAATKDDDLDFFLVFSSLAASLPNPGQSAYAYANAYLEAFARWRESRHDRSGRTLAISWPYWEEGGMRIGADALERSRQATGLAPLPTADALSVLTRALAAPETGFVVLHGDEDRVSSLLPAPDPGHTGTVEHHETRTNGAAGAQRGAPVNGGAATQNGTAGTGRARTQAGTAVSGGAHEDGDEGAVAVIGLAGRYPQAPDLVTFWRNLVDGRDSVTEVPASRWDHDAYYDPDQGREGRTYGKWGGFIDGVDRFDRAFFGISRRDAERMDPQERLFLQTCWHTLEDAGYPPGALTGENVGVFAGVMWNHYQLVEGGEGNVAPLAMHASIANRVSYTFDLDGPSMALDTSCSSSLTATHMAVESLRRGECTLALAGGVNVNVHPQKYLQLAQGRFLSPDGRCRAFGKDAGGYVPGEGVGAVLLKPLAAARRDGDHIYGVIRASAVNHTGRTSGATVPDPSSQAALIGTAVRRSGWDPATIGYIEAHGTGTSLGDPIEVEGLRKAFASTGGDCAIGSVKSNIGHLEGAAGIAGLTKVLLQMKHRRLVPSLHADELNPRIDFARTPFHVQRELAAWPHRDGAPRRAGVSAFGAGGANAHILLEEHDQAPAAGRRRNGPCLFVLSARSEEALRDYARSYVSFLDPAGRERPVEPGDGDRSGDAVERVATLLGIPADQIDTGETLGDLGLDAAGLFRLTGRPGLTLDSTVDDLAALESAADPVQGSASAGDPASGTASADEVSLSDLAYTSQVGRTALPVRLALVVTDTATLRERLDAFARGDDLGADAYTGTAGDTEPDDGPGPEECVRLFREGRLGDLAGYWASGVRIPWPRCYDGAEDEHRRVSMPTYPFQEERCWVGGWRGTDRNTGTPLVKTVPEDSREKTGHLDSGRPETVHADAGRSDAERVDAELEPSFTAPQDHEDLGFAIRDGVALVTMNSGPNMFTDGLVDGLRDAFAQIAARDDVKAVVVTGADKVFSMGGTPEALRTLSEGQGRFTDVPFLYEGMLKCDRPVIAAIQGHASGGGLAYGLYADVVLMAREGVYSANFMKFGFTPGMGATYVLEERFGRSLAHEMLFTGRSVSGEELERRGVNVAILPQRDVLKVALRHARSIAGLPLPALRALKGELAGRVLGRLTDVVASEVELHERVLGQESASRVETHFNKIDTFRARPASTPPPTSTPPPAPTHTPASAPTSTSAPASVPAQASAPVSTPASVSAPLSASASAAAPASGAPAPASPPVAAPAASTPTPPPAPAPATLDDAEVREVVMSTLTAHLYLEPDEIDDTESFSAMGLDSIGAVEIVRDLNRRFELDLDSVAVYDHPTIPALVEFVQTMAADMDGPVDMAAEPVPVATPEATTGSPLAQADASAGQTRAMPEAAPETMSGAAPGAVPATVSGNTHGAVPEPEPRPVPEVIPGANGVVTEAGQIRLGAPGAPAGAAPSAAPESAPGQIGLRPVGKTAPDTTSAGATSAGTASSGTASAGPASVDAVSDRPAPVGPASARPAPVGPVSDRPAPVGPASARPAPVGPASARAVPADSASVSAAPAGAAASSRESLAADVEIAVIGVAGRFPDAPDLAAFWENLAAGRCSVREVPSDRFDISTVYDPDPRAPGRTYSKWAAMLSDVDAFDAGFFSVSPLEAEAMDPQQRLFLEEAWHALEDAGYATKNGGRRPWGTFVGCAAGDYARLLAAAGEGNSGHAFLGNVSSVLPARIAYLLNFSGPTLAVDTACSSSLVAVHLACESIRRGECEAALAGGVAVMTTAQMHIWCSSAGMLSPSGTCAPFDASADGIVLGEGVGVVVLKRLDQALRDGDTVRAVIRGSGTNGDGATNGITAPSSASQAELLTAVHRRAGVRPGDIDYVEAHGTGTALGDPIEAKALTQVFGAGGNDERVQGLGAGGGDERVQGLGSLKANIGHTTTAAGIGGLVKVLLALDHRQLPPSPNYATANPKIDFGEMPLKVVTELSEWRPGPSGRRTAAVSSFGFSGTNCHVVVSEPQDGPSASTAGHRAVRRSEDGAGWRTGDGAARPAGTVAASGATAVADDERVSVLDDQRVSASDDRQVSTSVSGDRRVSASVSGDRRVSGAVSDDRRGSASAEVVVPVSARGEEALTRRLRDLADHLAAHPGLDVRDVAYTLAVGRSHLAARVAVVARDLPGLESALRASIPSTEATNGDAPSASPADAHADSPDASPAATAVSPADTSVDPHAEEIAARYGAGENVDWEALYQDSPGRRIPLPTYPFARDRHWVQVTAPERTASVAPEPSTPTVPSVASAPSAPSVERAVTGQTAGDADARAESSVPDRIHPDHWIVDDHRIMGTPVLPGVACLVMAAERCGLSAPLRFTNVRWLRPFEVTEPRPVSFSFTEENGRTRFTLDAEGGTEESVASPDAGTEDSVASPDAGAGGSAAYAKGTVAHAPEAQDVEPLDLAAIAARCPERRSAEKVYTDFDRAGLHYGPAFQVLRELRIGSDEALAVLSEAPRRWGTTGSAQPTLLDGALQTIAALRPEDPSAPAVPFAVEAVDVIRPTAGPARAYARRDGRDRYSVWLADERGQVCVRFTGVTLRTRREQQMIFVPAWREAKALTEPPTGGRALVLHTPADEPVARALLALHEDGRMAPLGETPADLAGTPFDTVYVLARTADPEASPEDDPSTLAVFRLVKSLIEAGYGGRPLTVKVVVAGALPVEADDPVVPHAAGLVGLTRTIGAEYLRWRAGCVDVGSAPARAEDLARRLRAEDCAEPLVALRDRRLVRTLEPHPASPAGADPRAHAGGTGGPAAAGGADGPVSAGGAGRPVAAGGVAPFRDEGVYMIVGGTGGIGQVLGRHLARTARARLALVGRGPSTEAVAGQIAEIESLGGQAVYLRADVADPHAVREAVAATTGRFGSLNGAFHAALALRDMTLADMDETAFAEVLAAKVAGSAAFAAALSDQPLDFLAFFSSAASFVDAGGQANYAAASTFEDSYALRLAQQGRPASVVNWGFWGSVGAVARGGYADRFAAIGIGSIEPQEGIASLSRIMREGLRQAVVVKGTPQGLARMGVRQEPAGTAHVRAGQEEQAELARARAAFAALDELARSLLFRTLRAALPAPGEQAPVADVRRELRVREERGRLFDAALHVLAADGRLRLEGGTLTVPSDGGDAAGPSPEDVLARFPDMQPHVRLLTICVDALADVLSGVRDPMEVLFPGGRVDLVEQVYRGQSASDYFNRLLAGEAAEAVRRAHDEGGRTVRLLEVGAGTGAATAFVLPAVAETGAPVEFTYTDISPAFLRHGEETFGERFPFVSYALFDVERDPAGQGFEAGGHDVVLATNVLHATADIERTLRAAAALLRPGGVLLVNEVTRAADFLTLTFGLTPGWWRFADAERRLPHAPLLGATQWHEALRSAGLTPARTRGIPGTPVQDLDQCVLVGAREPAPAPASASGSLDARDAASGSLDKPVRAYIKQVFAEVLKYPNADFGERLTFDNFGIDSLVTQNIIQRFEQDLGSLPATLLFENLTIDELAGHLVDEYEDRLRPLLQPAETPATQPSAPLAVPAQRTEPFYTGTPVTEPVPARTTASASAHNGTSVTESTPSRTTVPESSHNGTSVPESAHNGTSVTEPSPGPARVPGPRGDTALDIAVVAVTGRYPQSPDLDTFWRNLAEGANCITEVPEDRIPLNGLFDPKRGCKNRTYSRWGGFIEDVDRFDPAFFGILPRDAEAIDPQERLFLETSWELLEDAGYLSEHTREPSTGVFVGTMYGSYGRMAAAEGWPEGRFAGAHSAYWSIANRVSYVLDLRGPSFAVDSACSSSLTAIQLACESLRRGECAMAIAGGVNLILHPAHHVSLCSMNMLSGGDACRVFDESADGFVPGEGVGAVLLKPLARAVADGDRIHGVIKGAFANAGGKTAGYTVPNPNAQADLVAQAIRRSGVDPATISYVEAHGTGTALGDPIEIASLTKAFRATANAPDRCAVGSVKANIGHLEGAAGIAGLTKVLLQMRHGRVAPCANLVSPNPKIDFKSSPFYPPTEQAEWARPVVEVDGVLRTVPRRAGVSSFGAGGANVHIVVEEYMPSDTTEPTTGGTTTAATGTTTATTDRSAAGATASGPAHEEQLVLLSARTGDQLKALAGRVADLAARQDEDAPSLRALAYTSQVGRAELPERLAARARDLGELARRLRAFADTGEADGVTAGTAGTASGDQDLFGDGDGEAFVGALVERRQTAKLGRLWVKGVPVDWRTLWPSPRPRRVTMPAYPFDRRRYWLPGTASTTPAAEPAVGGVAGPTSERAIEPASEPASEQVAGPVAGTELVPAVVDEQADARCTYLRPVWERAPLEDSGPMPSTVLVLAGDDLSAPGFAGKPAGELTERLTAEGARCVLVTHASTYARHGDDVYALDLTRPEDVRRLAGELAERDALPGALVQILSGPFPGPDPDALAAALDRTFYPLLWTATAVLAHAGGPLRAVVAHTEDGDGRPRPHHAALAAVLRTLAMEHSRFSGATVALPDAGSGSERIAAELRAAVRETAPENRVTELRYRDETRWRRSLEPFRPGPASLRVRRGGTYLITGGAGAIGLAFAGFLASNGPVDLVLTGRSPLDDETRARLEALPAAYVQADVRDPAGLARLVQDTRRRFGPVNGVIHAAGVHRDARAARKERADAEAVLGPKVLGTVLLDEALREEPLDFLALFSSVAAETGNLGQVDYTYANAFLNRYAELRESSGRGRTVSICWPLWEEGGMTVDDVTRRMFERRWGSVPMGTRAGLTAFARGVAGPEACLVVVEGAGETEGRPEKGRPHVDTTANSEAAADIDHDEAVRAGLRRVAAGFLLVDEDDVDLDADLTDSGFDSISIAELVDKVNEMYGLDLLPTVLFEASNLSAFCDHLVENHAGEIEAAHRSHQGEPVTMPGSSGGHRTGDEPEARTVTPAGSGESHTEGLDDDGHTDGLDEGRRESPGEDAGTGESAGRSPRLGGDGTPERRPEKAPAETDGIAVIGMAGTLPGSPDLDAFWRHLAEGDDLVRPVPQDRIELRENTGTAGVRAGFLDDVRSFDAALFGISPKEAATMDPQQRLFLQTVWRTIEDAGYRPSDLAGTSTGLFAGVSACDYDDLLREHGVPVEAHTASGVASCILANRVSHVLDLRGPSEAIDTACSSSLVALHRAVRAIEGGECATAIAGGVNLTLSPGLYIAFTESGMLSDDGACKTFDERADGYARGEGCGAVLLKPLATALADGDQVLAVIKGSAVNHGGRGTSLTAPNPEAQADVLVSAYRKAGVDPGTVSHIEAHGTGTRLGDPIEIEGMKKAFDRLYAEWDRPAPGEPHVAVTSVKTNIGHLEAAAGIAGLLKVLLCMRHGELPPTIHFDRPNPYLRLDGTPFYINDRRRPWDGLPDASGRPVRRAGVSSFGFGGTNAHVVLEAYESAEHEAAGAGGGPRLLVLSARTPDALDEYARRLARFLARNPDADLDRVACTLQLGRDPMAERLAVPAENREAAIVGLTGGAGTPGVHRGTVLRSGRGSARPEPVPAGAGLEELARAWVDGAEVAWRDLWPDPRPRRMSLPGFPFERVEHWFTIPSGPRTGEHPEPRTRERSEPRAGERPETNAGERPVKRQDTRLADRRDGRSGAPSTERPDTRGRGPKIRLRPSRQGASPGSTAVPAGSTAVPEGEGGKTLKLRASASRASASRASASRTSPSETSPSETSKMAPISTPEALRGGAALAETTEKASPAAGVEDMLRERLSGILGTDPAQVAVDTPFAELGLDSIFRMELVKGINAAFSLDLQASELYEYDTVGRLSQAVEDAIGEQSAAQAPAAERPAAEVTERRTGERALAEPPQHPERTEPVESAEPAVTERVVNEPEVVELPEPVGSVDPVEPVEPVVTERAVSEPVVVELPEPVEPAEPMEPVEPVVTERVITGSSAAGTPVVEPAEAPVGEAGGSTEDQVAQLVSTVVGRELDPRQSFADNGLTSFEMLRVVSTLEKQVGALPKTLLFDQPTVDALAAHLDAEHGAGVLRGVADGPAATVETGHDETGDDDAERDGEPLVVAKRRVAERPALREVFAAIDREHAKEGGLAGRDIAPLAFLGADRKGYLNFSQNDGNLLAWSYVGSEEYFPKLIEEYAAHAEGNGFKPNFLSMIPVGEVAGRPYTATPFGAVQRLDDLAGFTLKGGRMERLRYMVRRFSKNAECRTVEHRPGEDPAVDREVAELVDRWGDGKQMVNPYVAVVRQEIEGGSLDTGRHRVFLTYRDDVLSNAVIITKIPSENAYLLDAEFYPKDMPLGGLEFAITRIIEALVAEGVTMFSFGASFGVQMEEDAANAAEDVTAALDELRSVGIFGEGNFQFKNKFRPVNVPIYLCQPAGPERTSVADVILMIADPHMEADAGTPAAAPTAAPAREPAPSPEPASSPETGPAREATPSSGPVLARETKPASAAEEVVARGALLAAHGHNPIRVPADQIETDLITDSWAELDNPHIRGRMRELTDRAAGGPDAAALPAIDWLPFPLVVPTGSGRSAEALLCASWRGRRGTVLHNGLFPTWYLSLVDAGFDPVQIPGTQESGEIDAEALRGVLAEHRNVSFVCVEVSDNAAGGYPISPANLREVKRLAAGHGASLVVDGARIVENAVFVADENGRPEWDVVADIFQIADHATVSLSKDFGVTSGGLLATRDGGVAEAVRERVAMLGRDVGLHDRKVIAAALDDRAAVSAQVRARMEAVATLWQGLADEGVPVVAPAGGHCVLLDVSRMEMFAGHDHPIMSCLSWMYRETGIRGGPHLGREGCVRLAVPVGFGVVEAKDAAARLASAYHEAGPDVPRLVADGELRGAAAAQAEYRPAESVPEDVQRALRERHRPKNENLAVLRERNPEVEEHLVGVPEGDVEVFTAGSGPALLLMHPFNIGAGVYAEQFAKLADSYRLVSVHHPGVGRTTAAADITLPGIAKMCHGVLGELGVEFPVHVAGWSFGGLTALSFALLYPKDTSSLILIASSHRIGNRVGEINRLEVVAKEDFDHVLAESGSERLRAERESLTARLLRSESMDPQIGLRYLDVFADRPDLLGSLPEITMPALIVQGAHDTVIPRKTAHLLHGAIPDARYVEIADAGHFPGLTSPDAVNTAITEFLGGMS</sequence>
<dbReference type="SUPFAM" id="SSF53901">
    <property type="entry name" value="Thiolase-like"/>
    <property type="match status" value="4"/>
</dbReference>
<reference evidence="22" key="1">
    <citation type="journal article" date="2019" name="Int. J. Syst. Evol. Microbiol.">
        <title>The Global Catalogue of Microorganisms (GCM) 10K type strain sequencing project: providing services to taxonomists for standard genome sequencing and annotation.</title>
        <authorList>
            <consortium name="The Broad Institute Genomics Platform"/>
            <consortium name="The Broad Institute Genome Sequencing Center for Infectious Disease"/>
            <person name="Wu L."/>
            <person name="Ma J."/>
        </authorList>
    </citation>
    <scope>NUCLEOTIDE SEQUENCE [LARGE SCALE GENOMIC DNA]</scope>
    <source>
        <strain evidence="22">CGMCC 4.7132</strain>
    </source>
</reference>
<dbReference type="InterPro" id="IPR049900">
    <property type="entry name" value="PKS_mFAS_DH"/>
</dbReference>
<dbReference type="RefSeq" id="WP_380844329.1">
    <property type="nucleotide sequence ID" value="NZ_JBHSFP010000020.1"/>
</dbReference>
<keyword evidence="10" id="KW-0677">Repeat</keyword>
<feature type="region of interest" description="C-terminal hotdog fold" evidence="15">
    <location>
        <begin position="3233"/>
        <end position="3369"/>
    </location>
</feature>
<evidence type="ECO:0000256" key="12">
    <source>
        <dbReference type="ARBA" id="ARBA00022989"/>
    </source>
</evidence>
<dbReference type="SUPFAM" id="SSF53383">
    <property type="entry name" value="PLP-dependent transferases"/>
    <property type="match status" value="1"/>
</dbReference>
<dbReference type="CDD" id="cd02440">
    <property type="entry name" value="AdoMet_MTases"/>
    <property type="match status" value="1"/>
</dbReference>
<feature type="region of interest" description="Disordered" evidence="17">
    <location>
        <begin position="2961"/>
        <end position="3000"/>
    </location>
</feature>
<feature type="compositionally biased region" description="Pro residues" evidence="17">
    <location>
        <begin position="1965"/>
        <end position="1978"/>
    </location>
</feature>
<feature type="compositionally biased region" description="Low complexity" evidence="17">
    <location>
        <begin position="4853"/>
        <end position="4882"/>
    </location>
</feature>
<feature type="compositionally biased region" description="Low complexity" evidence="17">
    <location>
        <begin position="2226"/>
        <end position="2244"/>
    </location>
</feature>
<dbReference type="SUPFAM" id="SSF53335">
    <property type="entry name" value="S-adenosyl-L-methionine-dependent methyltransferases"/>
    <property type="match status" value="1"/>
</dbReference>
<feature type="region of interest" description="Disordered" evidence="17">
    <location>
        <begin position="3053"/>
        <end position="3075"/>
    </location>
</feature>
<dbReference type="Gene3D" id="3.30.70.3290">
    <property type="match status" value="2"/>
</dbReference>
<dbReference type="EMBL" id="JBHSFP010000020">
    <property type="protein sequence ID" value="MFC4534168.1"/>
    <property type="molecule type" value="Genomic_DNA"/>
</dbReference>
<feature type="compositionally biased region" description="Basic and acidic residues" evidence="17">
    <location>
        <begin position="5753"/>
        <end position="5763"/>
    </location>
</feature>
<dbReference type="InterPro" id="IPR001753">
    <property type="entry name" value="Enoyl-CoA_hydra/iso"/>
</dbReference>
<evidence type="ECO:0000256" key="15">
    <source>
        <dbReference type="PROSITE-ProRule" id="PRU01363"/>
    </source>
</evidence>
<dbReference type="CDD" id="cd06558">
    <property type="entry name" value="crotonase-like"/>
    <property type="match status" value="1"/>
</dbReference>
<dbReference type="SUPFAM" id="SSF52096">
    <property type="entry name" value="ClpP/crotonase"/>
    <property type="match status" value="1"/>
</dbReference>
<dbReference type="InterPro" id="IPR015422">
    <property type="entry name" value="PyrdxlP-dep_Trfase_small"/>
</dbReference>
<dbReference type="InterPro" id="IPR049551">
    <property type="entry name" value="PKS_DH_C"/>
</dbReference>
<dbReference type="Gene3D" id="3.40.50.1820">
    <property type="entry name" value="alpha/beta hydrolase"/>
    <property type="match status" value="1"/>
</dbReference>
<feature type="compositionally biased region" description="Low complexity" evidence="17">
    <location>
        <begin position="945"/>
        <end position="967"/>
    </location>
</feature>
<dbReference type="SMART" id="SM00822">
    <property type="entry name" value="PKS_KR"/>
    <property type="match status" value="3"/>
</dbReference>
<dbReference type="SMART" id="SM00826">
    <property type="entry name" value="PKS_DH"/>
    <property type="match status" value="2"/>
</dbReference>
<feature type="compositionally biased region" description="Basic and acidic residues" evidence="17">
    <location>
        <begin position="6593"/>
        <end position="6619"/>
    </location>
</feature>
<comment type="cofactor">
    <cofactor evidence="1">
        <name>pyridoxal 5'-phosphate</name>
        <dbReference type="ChEBI" id="CHEBI:597326"/>
    </cofactor>
</comment>
<dbReference type="InterPro" id="IPR013217">
    <property type="entry name" value="Methyltransf_12"/>
</dbReference>
<dbReference type="PROSITE" id="PS52004">
    <property type="entry name" value="KS3_2"/>
    <property type="match status" value="4"/>
</dbReference>
<feature type="compositionally biased region" description="Basic and acidic residues" evidence="17">
    <location>
        <begin position="6381"/>
        <end position="6397"/>
    </location>
</feature>
<dbReference type="Pfam" id="PF02801">
    <property type="entry name" value="Ketoacyl-synt_C"/>
    <property type="match status" value="4"/>
</dbReference>
<feature type="region of interest" description="Disordered" evidence="17">
    <location>
        <begin position="1953"/>
        <end position="2051"/>
    </location>
</feature>
<dbReference type="Gene3D" id="3.40.640.10">
    <property type="entry name" value="Type I PLP-dependent aspartate aminotransferase-like (Major domain)"/>
    <property type="match status" value="1"/>
</dbReference>
<evidence type="ECO:0000256" key="7">
    <source>
        <dbReference type="ARBA" id="ARBA00022553"/>
    </source>
</evidence>
<feature type="compositionally biased region" description="Basic and acidic residues" evidence="17">
    <location>
        <begin position="2864"/>
        <end position="2888"/>
    </location>
</feature>
<evidence type="ECO:0000256" key="16">
    <source>
        <dbReference type="RuleBase" id="RU003707"/>
    </source>
</evidence>
<dbReference type="InterPro" id="IPR013968">
    <property type="entry name" value="PKS_KR"/>
</dbReference>
<keyword evidence="11" id="KW-0663">Pyridoxal phosphate</keyword>
<feature type="compositionally biased region" description="Basic and acidic residues" evidence="17">
    <location>
        <begin position="5710"/>
        <end position="5732"/>
    </location>
</feature>
<evidence type="ECO:0000256" key="14">
    <source>
        <dbReference type="ARBA" id="ARBA00049556"/>
    </source>
</evidence>
<dbReference type="PANTHER" id="PTHR43775:SF37">
    <property type="entry name" value="SI:DKEY-61P9.11"/>
    <property type="match status" value="1"/>
</dbReference>
<dbReference type="CDD" id="cd08953">
    <property type="entry name" value="KR_2_SDR_x"/>
    <property type="match status" value="3"/>
</dbReference>
<dbReference type="SMART" id="SM01294">
    <property type="entry name" value="PKS_PP_betabranch"/>
    <property type="match status" value="4"/>
</dbReference>
<dbReference type="PANTHER" id="PTHR43775">
    <property type="entry name" value="FATTY ACID SYNTHASE"/>
    <property type="match status" value="1"/>
</dbReference>
<dbReference type="InterPro" id="IPR036736">
    <property type="entry name" value="ACP-like_sf"/>
</dbReference>
<dbReference type="Gene3D" id="1.10.1240.100">
    <property type="match status" value="2"/>
</dbReference>
<proteinExistence type="inferred from homology"/>
<dbReference type="SUPFAM" id="SSF53474">
    <property type="entry name" value="alpha/beta-Hydrolases"/>
    <property type="match status" value="1"/>
</dbReference>
<dbReference type="CDD" id="cd00833">
    <property type="entry name" value="PKS"/>
    <property type="match status" value="4"/>
</dbReference>
<feature type="compositionally biased region" description="Low complexity" evidence="17">
    <location>
        <begin position="383"/>
        <end position="392"/>
    </location>
</feature>
<feature type="compositionally biased region" description="Low complexity" evidence="17">
    <location>
        <begin position="2970"/>
        <end position="2997"/>
    </location>
</feature>
<dbReference type="InterPro" id="IPR049552">
    <property type="entry name" value="PKS_DH_N"/>
</dbReference>
<feature type="region of interest" description="Disordered" evidence="17">
    <location>
        <begin position="7157"/>
        <end position="7207"/>
    </location>
</feature>
<dbReference type="InterPro" id="IPR054514">
    <property type="entry name" value="RhiE-like_linker"/>
</dbReference>
<evidence type="ECO:0000256" key="8">
    <source>
        <dbReference type="ARBA" id="ARBA00022679"/>
    </source>
</evidence>
<feature type="active site" description="Proton acceptor; for dehydratase activity" evidence="15">
    <location>
        <position position="20"/>
    </location>
</feature>
<dbReference type="InterPro" id="IPR014031">
    <property type="entry name" value="Ketoacyl_synth_C"/>
</dbReference>
<keyword evidence="22" id="KW-1185">Reference proteome</keyword>
<dbReference type="PROSITE" id="PS00606">
    <property type="entry name" value="KS3_1"/>
    <property type="match status" value="3"/>
</dbReference>
<protein>
    <submittedName>
        <fullName evidence="21">SDR family NAD(P)-dependent oxidoreductase</fullName>
    </submittedName>
</protein>
<evidence type="ECO:0000256" key="9">
    <source>
        <dbReference type="ARBA" id="ARBA00022692"/>
    </source>
</evidence>
<feature type="region of interest" description="N-terminal hotdog fold" evidence="15">
    <location>
        <begin position="3079"/>
        <end position="3218"/>
    </location>
</feature>
<dbReference type="Pfam" id="PF08659">
    <property type="entry name" value="KR"/>
    <property type="match status" value="3"/>
</dbReference>
<dbReference type="Pfam" id="PF16197">
    <property type="entry name" value="KAsynt_C_assoc"/>
    <property type="match status" value="2"/>
</dbReference>
<dbReference type="InterPro" id="IPR020841">
    <property type="entry name" value="PKS_Beta-ketoAc_synthase_dom"/>
</dbReference>
<feature type="region of interest" description="Disordered" evidence="17">
    <location>
        <begin position="3553"/>
        <end position="3583"/>
    </location>
</feature>
<evidence type="ECO:0000313" key="22">
    <source>
        <dbReference type="Proteomes" id="UP001596004"/>
    </source>
</evidence>
<dbReference type="InterPro" id="IPR000073">
    <property type="entry name" value="AB_hydrolase_1"/>
</dbReference>
<evidence type="ECO:0000256" key="13">
    <source>
        <dbReference type="ARBA" id="ARBA00023268"/>
    </source>
</evidence>
<feature type="domain" description="Carrier" evidence="18">
    <location>
        <begin position="6502"/>
        <end position="6579"/>
    </location>
</feature>
<dbReference type="InterPro" id="IPR006162">
    <property type="entry name" value="Ppantetheine_attach_site"/>
</dbReference>
<feature type="region of interest" description="N-terminal hotdog fold" evidence="15">
    <location>
        <begin position="1"/>
        <end position="117"/>
    </location>
</feature>
<dbReference type="InterPro" id="IPR018201">
    <property type="entry name" value="Ketoacyl_synth_AS"/>
</dbReference>
<feature type="region of interest" description="Disordered" evidence="17">
    <location>
        <begin position="381"/>
        <end position="447"/>
    </location>
</feature>
<feature type="compositionally biased region" description="Basic and acidic residues" evidence="17">
    <location>
        <begin position="1667"/>
        <end position="1699"/>
    </location>
</feature>
<feature type="active site" description="Proton donor; for dehydratase activity" evidence="15">
    <location>
        <position position="3292"/>
    </location>
</feature>
<feature type="domain" description="Ketosynthase family 3 (KS3)" evidence="19">
    <location>
        <begin position="4414"/>
        <end position="4847"/>
    </location>
</feature>
<dbReference type="Proteomes" id="UP001596004">
    <property type="component" value="Unassembled WGS sequence"/>
</dbReference>
<keyword evidence="8" id="KW-0808">Transferase</keyword>
<accession>A0ABV9CME1</accession>
<dbReference type="Gene3D" id="3.10.129.110">
    <property type="entry name" value="Polyketide synthase dehydratase"/>
    <property type="match status" value="2"/>
</dbReference>
<dbReference type="Pfam" id="PF08242">
    <property type="entry name" value="Methyltransf_12"/>
    <property type="match status" value="1"/>
</dbReference>
<dbReference type="InterPro" id="IPR024320">
    <property type="entry name" value="LPG_synthase_C"/>
</dbReference>
<dbReference type="InterPro" id="IPR050091">
    <property type="entry name" value="PKS_NRPS_Biosynth_Enz"/>
</dbReference>
<dbReference type="Pfam" id="PF21089">
    <property type="entry name" value="PKS_DH_N"/>
    <property type="match status" value="2"/>
</dbReference>
<dbReference type="InterPro" id="IPR049490">
    <property type="entry name" value="C883_1060-like_KR_N"/>
</dbReference>
<evidence type="ECO:0000256" key="5">
    <source>
        <dbReference type="ARBA" id="ARBA00022450"/>
    </source>
</evidence>
<organism evidence="21 22">
    <name type="scientific">Sphaerisporangium dianthi</name>
    <dbReference type="NCBI Taxonomy" id="1436120"/>
    <lineage>
        <taxon>Bacteria</taxon>
        <taxon>Bacillati</taxon>
        <taxon>Actinomycetota</taxon>
        <taxon>Actinomycetes</taxon>
        <taxon>Streptosporangiales</taxon>
        <taxon>Streptosporangiaceae</taxon>
        <taxon>Sphaerisporangium</taxon>
    </lineage>
</organism>
<evidence type="ECO:0000256" key="4">
    <source>
        <dbReference type="ARBA" id="ARBA00004792"/>
    </source>
</evidence>
<feature type="compositionally biased region" description="Low complexity" evidence="17">
    <location>
        <begin position="3192"/>
        <end position="3204"/>
    </location>
</feature>
<dbReference type="InterPro" id="IPR036291">
    <property type="entry name" value="NAD(P)-bd_dom_sf"/>
</dbReference>
<dbReference type="Gene3D" id="3.40.50.720">
    <property type="entry name" value="NAD(P)-binding Rossmann-like Domain"/>
    <property type="match status" value="3"/>
</dbReference>
<dbReference type="InterPro" id="IPR001597">
    <property type="entry name" value="ArAA_b-elim_lyase/Thr_aldolase"/>
</dbReference>
<feature type="domain" description="PKS/mFAS DH" evidence="20">
    <location>
        <begin position="3079"/>
        <end position="3369"/>
    </location>
</feature>
<dbReference type="Pfam" id="PF22336">
    <property type="entry name" value="RhiE-like_linker"/>
    <property type="match status" value="3"/>
</dbReference>
<feature type="region of interest" description="Disordered" evidence="17">
    <location>
        <begin position="4339"/>
        <end position="4411"/>
    </location>
</feature>
<feature type="domain" description="Carrier" evidence="18">
    <location>
        <begin position="6712"/>
        <end position="6785"/>
    </location>
</feature>
<dbReference type="InterPro" id="IPR029058">
    <property type="entry name" value="AB_hydrolase_fold"/>
</dbReference>
<feature type="region of interest" description="Disordered" evidence="17">
    <location>
        <begin position="2846"/>
        <end position="2890"/>
    </location>
</feature>
<dbReference type="InterPro" id="IPR016039">
    <property type="entry name" value="Thiolase-like"/>
</dbReference>
<dbReference type="Gene3D" id="3.40.50.150">
    <property type="entry name" value="Vaccinia Virus protein VP39"/>
    <property type="match status" value="1"/>
</dbReference>
<dbReference type="InterPro" id="IPR018376">
    <property type="entry name" value="Enoyl-CoA_hyd/isom_CS"/>
</dbReference>
<dbReference type="PROSITE" id="PS00012">
    <property type="entry name" value="PHOSPHOPANTETHEINE"/>
    <property type="match status" value="3"/>
</dbReference>
<dbReference type="Pfam" id="PF00550">
    <property type="entry name" value="PP-binding"/>
    <property type="match status" value="6"/>
</dbReference>
<dbReference type="NCBIfam" id="NF005496">
    <property type="entry name" value="PRK07110.1"/>
    <property type="match status" value="1"/>
</dbReference>
<feature type="region of interest" description="Disordered" evidence="17">
    <location>
        <begin position="5674"/>
        <end position="5766"/>
    </location>
</feature>
<evidence type="ECO:0000259" key="18">
    <source>
        <dbReference type="PROSITE" id="PS50075"/>
    </source>
</evidence>
<dbReference type="PROSITE" id="PS50075">
    <property type="entry name" value="CARRIER"/>
    <property type="match status" value="5"/>
</dbReference>
<dbReference type="Gene3D" id="3.90.1150.10">
    <property type="entry name" value="Aspartate Aminotransferase, domain 1"/>
    <property type="match status" value="1"/>
</dbReference>
<dbReference type="SUPFAM" id="SSF47336">
    <property type="entry name" value="ACP-like"/>
    <property type="match status" value="6"/>
</dbReference>
<feature type="region of interest" description="Disordered" evidence="17">
    <location>
        <begin position="2789"/>
        <end position="2834"/>
    </location>
</feature>
<dbReference type="InterPro" id="IPR015421">
    <property type="entry name" value="PyrdxlP-dep_Trfase_major"/>
</dbReference>
<feature type="domain" description="PKS/mFAS DH" evidence="20">
    <location>
        <begin position="1"/>
        <end position="275"/>
    </location>
</feature>
<feature type="compositionally biased region" description="Basic and acidic residues" evidence="17">
    <location>
        <begin position="6354"/>
        <end position="6375"/>
    </location>
</feature>
<feature type="region of interest" description="Disordered" evidence="17">
    <location>
        <begin position="3168"/>
        <end position="3204"/>
    </location>
</feature>
<evidence type="ECO:0000259" key="20">
    <source>
        <dbReference type="PROSITE" id="PS52019"/>
    </source>
</evidence>
<evidence type="ECO:0000256" key="11">
    <source>
        <dbReference type="ARBA" id="ARBA00022898"/>
    </source>
</evidence>
<name>A0ABV9CME1_9ACTN</name>
<dbReference type="InterPro" id="IPR032821">
    <property type="entry name" value="PKS_assoc"/>
</dbReference>
<evidence type="ECO:0000256" key="1">
    <source>
        <dbReference type="ARBA" id="ARBA00001933"/>
    </source>
</evidence>
<comment type="pathway">
    <text evidence="4">Antibiotic biosynthesis.</text>
</comment>
<dbReference type="Pfam" id="PF14765">
    <property type="entry name" value="PS-DH"/>
    <property type="match status" value="2"/>
</dbReference>
<feature type="region of interest" description="Disordered" evidence="17">
    <location>
        <begin position="911"/>
        <end position="976"/>
    </location>
</feature>
<keyword evidence="6" id="KW-0963">Cytoplasm</keyword>
<gene>
    <name evidence="21" type="ORF">ACFO60_25690</name>
</gene>
<feature type="region of interest" description="Disordered" evidence="17">
    <location>
        <begin position="2148"/>
        <end position="2211"/>
    </location>
</feature>
<feature type="compositionally biased region" description="Low complexity" evidence="17">
    <location>
        <begin position="6450"/>
        <end position="6477"/>
    </location>
</feature>
<feature type="compositionally biased region" description="Polar residues" evidence="17">
    <location>
        <begin position="4354"/>
        <end position="4398"/>
    </location>
</feature>
<evidence type="ECO:0000259" key="19">
    <source>
        <dbReference type="PROSITE" id="PS52004"/>
    </source>
</evidence>
<evidence type="ECO:0000313" key="21">
    <source>
        <dbReference type="EMBL" id="MFC4534168.1"/>
    </source>
</evidence>
<feature type="active site" description="Proton acceptor; for dehydratase activity" evidence="15">
    <location>
        <position position="3111"/>
    </location>
</feature>
<dbReference type="InterPro" id="IPR020806">
    <property type="entry name" value="PKS_PP-bd"/>
</dbReference>
<feature type="region of interest" description="Disordered" evidence="17">
    <location>
        <begin position="4851"/>
        <end position="4885"/>
    </location>
</feature>
<dbReference type="Pfam" id="PF22621">
    <property type="entry name" value="CurL-like_PKS_C"/>
    <property type="match status" value="1"/>
</dbReference>
<feature type="compositionally biased region" description="Low complexity" evidence="17">
    <location>
        <begin position="2825"/>
        <end position="2834"/>
    </location>
</feature>
<dbReference type="Pfam" id="PF00561">
    <property type="entry name" value="Abhydrolase_1"/>
    <property type="match status" value="1"/>
</dbReference>
<keyword evidence="12" id="KW-0472">Membrane</keyword>
<feature type="domain" description="Ketosynthase family 3 (KS3)" evidence="19">
    <location>
        <begin position="978"/>
        <end position="1395"/>
    </location>
</feature>
<feature type="compositionally biased region" description="Basic and acidic residues" evidence="17">
    <location>
        <begin position="2846"/>
        <end position="2857"/>
    </location>
</feature>
<keyword evidence="7" id="KW-0597">Phosphoprotein</keyword>